<evidence type="ECO:0000256" key="8">
    <source>
        <dbReference type="ARBA" id="ARBA00060781"/>
    </source>
</evidence>
<evidence type="ECO:0000259" key="12">
    <source>
        <dbReference type="PROSITE" id="PS50056"/>
    </source>
</evidence>
<dbReference type="AlphaFoldDB" id="A0A7R9BRW0"/>
<evidence type="ECO:0000256" key="5">
    <source>
        <dbReference type="ARBA" id="ARBA00022912"/>
    </source>
</evidence>
<dbReference type="CDD" id="cd00170">
    <property type="entry name" value="SEC14"/>
    <property type="match status" value="1"/>
</dbReference>
<keyword evidence="15" id="KW-1185">Reference proteome</keyword>
<name>A0A7R9BRW0_9CRUS</name>
<dbReference type="GO" id="GO:0005737">
    <property type="term" value="C:cytoplasm"/>
    <property type="evidence" value="ECO:0007669"/>
    <property type="project" value="UniProtKB-SubCell"/>
</dbReference>
<dbReference type="SUPFAM" id="SSF52799">
    <property type="entry name" value="(Phosphotyrosine protein) phosphatases II"/>
    <property type="match status" value="1"/>
</dbReference>
<evidence type="ECO:0000256" key="10">
    <source>
        <dbReference type="SAM" id="MobiDB-lite"/>
    </source>
</evidence>
<dbReference type="GO" id="GO:0048666">
    <property type="term" value="P:neuron development"/>
    <property type="evidence" value="ECO:0007669"/>
    <property type="project" value="UniProtKB-ARBA"/>
</dbReference>
<accession>A0A7R9BRW0</accession>
<dbReference type="InterPro" id="IPR000387">
    <property type="entry name" value="Tyr_Pase_dom"/>
</dbReference>
<feature type="domain" description="Tyrosine-protein phosphatase" evidence="11">
    <location>
        <begin position="403"/>
        <end position="671"/>
    </location>
</feature>
<dbReference type="PANTHER" id="PTHR19134:SF534">
    <property type="entry name" value="LD27988P"/>
    <property type="match status" value="1"/>
</dbReference>
<keyword evidence="4" id="KW-0378">Hydrolase</keyword>
<dbReference type="FunFam" id="3.90.190.10:FF:000026">
    <property type="entry name" value="tyrosine-protein phosphatase non-receptor type 9"/>
    <property type="match status" value="1"/>
</dbReference>
<feature type="domain" description="Tyrosine specific protein phosphatases" evidence="12">
    <location>
        <begin position="581"/>
        <end position="662"/>
    </location>
</feature>
<comment type="similarity">
    <text evidence="8">Belongs to the protein-tyrosine phosphatase family. Non-receptor class 3 subfamily.</text>
</comment>
<dbReference type="PROSITE" id="PS50191">
    <property type="entry name" value="CRAL_TRIO"/>
    <property type="match status" value="1"/>
</dbReference>
<dbReference type="InterPro" id="IPR003595">
    <property type="entry name" value="Tyr_Pase_cat"/>
</dbReference>
<feature type="compositionally biased region" description="Polar residues" evidence="10">
    <location>
        <begin position="371"/>
        <end position="384"/>
    </location>
</feature>
<feature type="region of interest" description="Disordered" evidence="10">
    <location>
        <begin position="326"/>
        <end position="384"/>
    </location>
</feature>
<comment type="subcellular location">
    <subcellularLocation>
        <location evidence="1">Cytoplasm</location>
    </subcellularLocation>
</comment>
<dbReference type="SMART" id="SM00194">
    <property type="entry name" value="PTPc"/>
    <property type="match status" value="1"/>
</dbReference>
<dbReference type="Gene3D" id="3.40.525.10">
    <property type="entry name" value="CRAL-TRIO lipid binding domain"/>
    <property type="match status" value="1"/>
</dbReference>
<dbReference type="PROSITE" id="PS50056">
    <property type="entry name" value="TYR_PHOSPHATASE_2"/>
    <property type="match status" value="1"/>
</dbReference>
<dbReference type="EMBL" id="CAJPEX010001397">
    <property type="protein sequence ID" value="CAG0919033.1"/>
    <property type="molecule type" value="Genomic_DNA"/>
</dbReference>
<dbReference type="PANTHER" id="PTHR19134">
    <property type="entry name" value="RECEPTOR-TYPE TYROSINE-PROTEIN PHOSPHATASE"/>
    <property type="match status" value="1"/>
</dbReference>
<dbReference type="SUPFAM" id="SSF46938">
    <property type="entry name" value="CRAL/TRIO N-terminal domain"/>
    <property type="match status" value="1"/>
</dbReference>
<evidence type="ECO:0000256" key="6">
    <source>
        <dbReference type="ARBA" id="ARBA00022990"/>
    </source>
</evidence>
<keyword evidence="5" id="KW-0904">Protein phosphatase</keyword>
<dbReference type="PROSITE" id="PS00383">
    <property type="entry name" value="TYR_PHOSPHATASE_1"/>
    <property type="match status" value="1"/>
</dbReference>
<dbReference type="Gene3D" id="3.90.190.10">
    <property type="entry name" value="Protein tyrosine phosphatase superfamily"/>
    <property type="match status" value="1"/>
</dbReference>
<keyword evidence="3" id="KW-0963">Cytoplasm</keyword>
<dbReference type="SMART" id="SM00516">
    <property type="entry name" value="SEC14"/>
    <property type="match status" value="1"/>
</dbReference>
<evidence type="ECO:0000256" key="9">
    <source>
        <dbReference type="ARBA" id="ARBA00069781"/>
    </source>
</evidence>
<dbReference type="OrthoDB" id="10051650at2759"/>
<evidence type="ECO:0000256" key="2">
    <source>
        <dbReference type="ARBA" id="ARBA00013064"/>
    </source>
</evidence>
<comment type="function">
    <text evidence="7">Protein-tyrosine phosphatase that could participate in the transfer of hydrophobic ligands or in functions of the Golgi apparatus.</text>
</comment>
<dbReference type="InterPro" id="IPR011074">
    <property type="entry name" value="CRAL/TRIO_N_dom"/>
</dbReference>
<proteinExistence type="inferred from homology"/>
<dbReference type="SMART" id="SM01100">
    <property type="entry name" value="CRAL_TRIO_N"/>
    <property type="match status" value="1"/>
</dbReference>
<dbReference type="EC" id="3.1.3.48" evidence="2"/>
<dbReference type="InterPro" id="IPR036865">
    <property type="entry name" value="CRAL-TRIO_dom_sf"/>
</dbReference>
<sequence length="696" mass="78715">MTGCSRSLLRTLDSLTEVRFLETVLETAMNDLQVTHATGAGGLTTLSFYTPVVVTQAGRWVSALSATMLLDVATKDFLVKINELRQRRNAGPVSWNTAVKFLMARKFNVDRAIVLFHQHETTRQREGLTFFNPLDDPLKSELESGKFTILPGKDISGATLALFTASLHYPQLTDHRTTLQGVVYQLDKALEDPSTQRDGLVFIYDMTESRYSNFDYELSQRILTLLKSGYPARLKKVLIVTAPLWFKAPFKILRLFVREKLRDRVYTVSVPQLVGHIPENTLPKNLGGESEVEHKRWLKHCLKLESNCSMASEFCTDSPTSVNFPPVVSANNDDAPAQSMDNGQSRRGKASLVLPNGHSNGDEPQSDSESNDNSPCQTPDSSTSPMTLQELLQHVKSRGKMGIYAEYSELKAKPLNGSFEASRQRQNLLKNRYTDVLCYDHTRVMLEQIDGDPSSDYINANYVDGYKTKKAFIFSQGPLQKTFPDFWRMIWEQRVLVLVMTTRIMERGRVKCGQYWPEKEGSSACYGFIRVENKAVDSTADYVHTIFAVINQKTEESREVHHMQFTSWPDYGLPESASAMLSFLKEVRRMDKESCDAYGWTGEKKPPILVHCSAGIGRTGTFCTLDICLQRLAEEGVVDIKGTVERIRSQRAHSIQMPDQYVFCYMALLEHAITLNLLPRNGLEHLHSDHEDSEED</sequence>
<organism evidence="14">
    <name type="scientific">Notodromas monacha</name>
    <dbReference type="NCBI Taxonomy" id="399045"/>
    <lineage>
        <taxon>Eukaryota</taxon>
        <taxon>Metazoa</taxon>
        <taxon>Ecdysozoa</taxon>
        <taxon>Arthropoda</taxon>
        <taxon>Crustacea</taxon>
        <taxon>Oligostraca</taxon>
        <taxon>Ostracoda</taxon>
        <taxon>Podocopa</taxon>
        <taxon>Podocopida</taxon>
        <taxon>Cypridocopina</taxon>
        <taxon>Cypridoidea</taxon>
        <taxon>Cyprididae</taxon>
        <taxon>Notodromas</taxon>
    </lineage>
</organism>
<evidence type="ECO:0000256" key="1">
    <source>
        <dbReference type="ARBA" id="ARBA00004496"/>
    </source>
</evidence>
<dbReference type="InterPro" id="IPR050348">
    <property type="entry name" value="Protein-Tyr_Phosphatase"/>
</dbReference>
<dbReference type="SMART" id="SM00404">
    <property type="entry name" value="PTPc_motif"/>
    <property type="match status" value="1"/>
</dbReference>
<dbReference type="GO" id="GO:0004725">
    <property type="term" value="F:protein tyrosine phosphatase activity"/>
    <property type="evidence" value="ECO:0007669"/>
    <property type="project" value="UniProtKB-EC"/>
</dbReference>
<evidence type="ECO:0000256" key="4">
    <source>
        <dbReference type="ARBA" id="ARBA00022801"/>
    </source>
</evidence>
<feature type="domain" description="CRAL-TRIO" evidence="13">
    <location>
        <begin position="135"/>
        <end position="294"/>
    </location>
</feature>
<dbReference type="FunFam" id="3.40.525.10:FF:000005">
    <property type="entry name" value="Tyrosine-protein phosphatase non-receptor type 9"/>
    <property type="match status" value="1"/>
</dbReference>
<evidence type="ECO:0000259" key="11">
    <source>
        <dbReference type="PROSITE" id="PS50055"/>
    </source>
</evidence>
<evidence type="ECO:0000256" key="3">
    <source>
        <dbReference type="ARBA" id="ARBA00022490"/>
    </source>
</evidence>
<dbReference type="Proteomes" id="UP000678499">
    <property type="component" value="Unassembled WGS sequence"/>
</dbReference>
<dbReference type="Pfam" id="PF00650">
    <property type="entry name" value="CRAL_TRIO"/>
    <property type="match status" value="1"/>
</dbReference>
<evidence type="ECO:0000256" key="7">
    <source>
        <dbReference type="ARBA" id="ARBA00055430"/>
    </source>
</evidence>
<dbReference type="Pfam" id="PF00102">
    <property type="entry name" value="Y_phosphatase"/>
    <property type="match status" value="1"/>
</dbReference>
<dbReference type="PROSITE" id="PS50055">
    <property type="entry name" value="TYR_PHOSPHATASE_PTP"/>
    <property type="match status" value="1"/>
</dbReference>
<evidence type="ECO:0000259" key="13">
    <source>
        <dbReference type="PROSITE" id="PS50191"/>
    </source>
</evidence>
<dbReference type="InterPro" id="IPR000242">
    <property type="entry name" value="PTP_cat"/>
</dbReference>
<dbReference type="InterPro" id="IPR029021">
    <property type="entry name" value="Prot-tyrosine_phosphatase-like"/>
</dbReference>
<dbReference type="PRINTS" id="PR00700">
    <property type="entry name" value="PRTYPHPHTASE"/>
</dbReference>
<dbReference type="InterPro" id="IPR001251">
    <property type="entry name" value="CRAL-TRIO_dom"/>
</dbReference>
<gene>
    <name evidence="14" type="ORF">NMOB1V02_LOCUS6575</name>
</gene>
<protein>
    <recommendedName>
        <fullName evidence="9">Tyrosine-protein phosphatase non-receptor type 9</fullName>
        <ecNumber evidence="2">3.1.3.48</ecNumber>
    </recommendedName>
</protein>
<dbReference type="EMBL" id="OA883434">
    <property type="protein sequence ID" value="CAD7278881.1"/>
    <property type="molecule type" value="Genomic_DNA"/>
</dbReference>
<evidence type="ECO:0000313" key="15">
    <source>
        <dbReference type="Proteomes" id="UP000678499"/>
    </source>
</evidence>
<dbReference type="InterPro" id="IPR016130">
    <property type="entry name" value="Tyr_Pase_AS"/>
</dbReference>
<dbReference type="SUPFAM" id="SSF52087">
    <property type="entry name" value="CRAL/TRIO domain"/>
    <property type="match status" value="1"/>
</dbReference>
<keyword evidence="6" id="KW-0007">Acetylation</keyword>
<evidence type="ECO:0000313" key="14">
    <source>
        <dbReference type="EMBL" id="CAD7278881.1"/>
    </source>
</evidence>
<reference evidence="14" key="1">
    <citation type="submission" date="2020-11" db="EMBL/GenBank/DDBJ databases">
        <authorList>
            <person name="Tran Van P."/>
        </authorList>
    </citation>
    <scope>NUCLEOTIDE SEQUENCE</scope>
</reference>
<dbReference type="InterPro" id="IPR036273">
    <property type="entry name" value="CRAL/TRIO_N_dom_sf"/>
</dbReference>